<evidence type="ECO:0000313" key="2">
    <source>
        <dbReference type="Proteomes" id="UP000324222"/>
    </source>
</evidence>
<dbReference type="EMBL" id="VSRR010036028">
    <property type="protein sequence ID" value="MPC73075.1"/>
    <property type="molecule type" value="Genomic_DNA"/>
</dbReference>
<gene>
    <name evidence="1" type="ORF">E2C01_067393</name>
</gene>
<proteinExistence type="predicted"/>
<comment type="caution">
    <text evidence="1">The sequence shown here is derived from an EMBL/GenBank/DDBJ whole genome shotgun (WGS) entry which is preliminary data.</text>
</comment>
<keyword evidence="2" id="KW-1185">Reference proteome</keyword>
<sequence length="72" mass="7890">MECSLHPQPSGDPLVAKGRGIEGCQLRSSAQPPAGHSLHTLFDFRLLTHIKSTTVVYYALFLGVQSITLKLR</sequence>
<accession>A0A5B7HTH6</accession>
<protein>
    <submittedName>
        <fullName evidence="1">Uncharacterized protein</fullName>
    </submittedName>
</protein>
<evidence type="ECO:0000313" key="1">
    <source>
        <dbReference type="EMBL" id="MPC73075.1"/>
    </source>
</evidence>
<organism evidence="1 2">
    <name type="scientific">Portunus trituberculatus</name>
    <name type="common">Swimming crab</name>
    <name type="synonym">Neptunus trituberculatus</name>
    <dbReference type="NCBI Taxonomy" id="210409"/>
    <lineage>
        <taxon>Eukaryota</taxon>
        <taxon>Metazoa</taxon>
        <taxon>Ecdysozoa</taxon>
        <taxon>Arthropoda</taxon>
        <taxon>Crustacea</taxon>
        <taxon>Multicrustacea</taxon>
        <taxon>Malacostraca</taxon>
        <taxon>Eumalacostraca</taxon>
        <taxon>Eucarida</taxon>
        <taxon>Decapoda</taxon>
        <taxon>Pleocyemata</taxon>
        <taxon>Brachyura</taxon>
        <taxon>Eubrachyura</taxon>
        <taxon>Portunoidea</taxon>
        <taxon>Portunidae</taxon>
        <taxon>Portuninae</taxon>
        <taxon>Portunus</taxon>
    </lineage>
</organism>
<name>A0A5B7HTH6_PORTR</name>
<reference evidence="1 2" key="1">
    <citation type="submission" date="2019-05" db="EMBL/GenBank/DDBJ databases">
        <title>Another draft genome of Portunus trituberculatus and its Hox gene families provides insights of decapod evolution.</title>
        <authorList>
            <person name="Jeong J.-H."/>
            <person name="Song I."/>
            <person name="Kim S."/>
            <person name="Choi T."/>
            <person name="Kim D."/>
            <person name="Ryu S."/>
            <person name="Kim W."/>
        </authorList>
    </citation>
    <scope>NUCLEOTIDE SEQUENCE [LARGE SCALE GENOMIC DNA]</scope>
    <source>
        <tissue evidence="1">Muscle</tissue>
    </source>
</reference>
<dbReference type="AlphaFoldDB" id="A0A5B7HTH6"/>
<dbReference type="Proteomes" id="UP000324222">
    <property type="component" value="Unassembled WGS sequence"/>
</dbReference>